<feature type="transmembrane region" description="Helical" evidence="1">
    <location>
        <begin position="223"/>
        <end position="242"/>
    </location>
</feature>
<dbReference type="EMBL" id="JAQQWM010000007">
    <property type="protein sequence ID" value="KAK8057067.1"/>
    <property type="molecule type" value="Genomic_DNA"/>
</dbReference>
<keyword evidence="1" id="KW-0812">Transmembrane</keyword>
<keyword evidence="1" id="KW-1133">Transmembrane helix</keyword>
<proteinExistence type="predicted"/>
<protein>
    <submittedName>
        <fullName evidence="2">Uncharacterized protein</fullName>
    </submittedName>
</protein>
<name>A0ABR1UED7_9PEZI</name>
<evidence type="ECO:0000313" key="3">
    <source>
        <dbReference type="Proteomes" id="UP001446871"/>
    </source>
</evidence>
<reference evidence="2 3" key="1">
    <citation type="submission" date="2023-01" db="EMBL/GenBank/DDBJ databases">
        <title>Analysis of 21 Apiospora genomes using comparative genomics revels a genus with tremendous synthesis potential of carbohydrate active enzymes and secondary metabolites.</title>
        <authorList>
            <person name="Sorensen T."/>
        </authorList>
    </citation>
    <scope>NUCLEOTIDE SEQUENCE [LARGE SCALE GENOMIC DNA]</scope>
    <source>
        <strain evidence="2 3">CBS 83171</strain>
    </source>
</reference>
<feature type="transmembrane region" description="Helical" evidence="1">
    <location>
        <begin position="99"/>
        <end position="119"/>
    </location>
</feature>
<organism evidence="2 3">
    <name type="scientific">Apiospora saccharicola</name>
    <dbReference type="NCBI Taxonomy" id="335842"/>
    <lineage>
        <taxon>Eukaryota</taxon>
        <taxon>Fungi</taxon>
        <taxon>Dikarya</taxon>
        <taxon>Ascomycota</taxon>
        <taxon>Pezizomycotina</taxon>
        <taxon>Sordariomycetes</taxon>
        <taxon>Xylariomycetidae</taxon>
        <taxon>Amphisphaeriales</taxon>
        <taxon>Apiosporaceae</taxon>
        <taxon>Apiospora</taxon>
    </lineage>
</organism>
<comment type="caution">
    <text evidence="2">The sequence shown here is derived from an EMBL/GenBank/DDBJ whole genome shotgun (WGS) entry which is preliminary data.</text>
</comment>
<gene>
    <name evidence="2" type="ORF">PG996_011004</name>
</gene>
<sequence>MGDGCTWLLDDDLGASDHDGPPGGKSGSNPHMNSSKSVCMMLLSAAGGAGVESIWRRLQGKRRDRINVVVGVTVIVAVTIVVTGVTIITPFLLNRWNRVGVRASSGFVILICPVLALPLQSLREHVFQPRPVRCRYDSREELLSGLEYLGRKNQPVGFFLWCLVPGSSVVIVTSATTMAGIRCGGFSGYLGYDQPHPLLRQTFHGTHGVLGFMIWLSVLKCDVGLSPILVIVAYVIHVFLCLDTETSGRDEFVSNDRIKAETLAADTLGPAA</sequence>
<evidence type="ECO:0000313" key="2">
    <source>
        <dbReference type="EMBL" id="KAK8057067.1"/>
    </source>
</evidence>
<keyword evidence="3" id="KW-1185">Reference proteome</keyword>
<dbReference type="Proteomes" id="UP001446871">
    <property type="component" value="Unassembled WGS sequence"/>
</dbReference>
<evidence type="ECO:0000256" key="1">
    <source>
        <dbReference type="SAM" id="Phobius"/>
    </source>
</evidence>
<feature type="transmembrane region" description="Helical" evidence="1">
    <location>
        <begin position="67"/>
        <end position="93"/>
    </location>
</feature>
<accession>A0ABR1UED7</accession>
<feature type="transmembrane region" description="Helical" evidence="1">
    <location>
        <begin position="158"/>
        <end position="181"/>
    </location>
</feature>
<keyword evidence="1" id="KW-0472">Membrane</keyword>